<dbReference type="AlphaFoldDB" id="A0A5D5AG72"/>
<organism evidence="3 4">
    <name type="scientific">Natrialba swarupiae</name>
    <dbReference type="NCBI Taxonomy" id="2448032"/>
    <lineage>
        <taxon>Archaea</taxon>
        <taxon>Methanobacteriati</taxon>
        <taxon>Methanobacteriota</taxon>
        <taxon>Stenosarchaea group</taxon>
        <taxon>Halobacteria</taxon>
        <taxon>Halobacteriales</taxon>
        <taxon>Natrialbaceae</taxon>
        <taxon>Natrialba</taxon>
    </lineage>
</organism>
<protein>
    <submittedName>
        <fullName evidence="3">AMP-binding protein</fullName>
    </submittedName>
</protein>
<dbReference type="PANTHER" id="PTHR43767">
    <property type="entry name" value="LONG-CHAIN-FATTY-ACID--COA LIGASE"/>
    <property type="match status" value="1"/>
</dbReference>
<dbReference type="Pfam" id="PF00501">
    <property type="entry name" value="AMP-binding"/>
    <property type="match status" value="1"/>
</dbReference>
<proteinExistence type="predicted"/>
<dbReference type="InterPro" id="IPR042099">
    <property type="entry name" value="ANL_N_sf"/>
</dbReference>
<gene>
    <name evidence="3" type="ORF">FYC77_16870</name>
</gene>
<dbReference type="Gene3D" id="3.40.50.12780">
    <property type="entry name" value="N-terminal domain of ligase-like"/>
    <property type="match status" value="1"/>
</dbReference>
<sequence length="561" mass="60709">MGFGYAVGLDIPPRSLRTGNAMGDTTVIQTMTSHRTDPMGGGTLPALFSTALSRRPDRVALWDDADSITYGELHRRSNALANAFRDLEIGPETRVATVLPNRLEAPIVDIAVFKAGAVRLPVNPALSSDEIDHILTDAMPAAVVCDEARIEPVEELLADLPTRPTCIAVGSGDPPAGWRAASALEDAANATRPDVSVSPDATAGHFYTGGTTGEPKGVRYTQAALTTNLLAHHADLGFSSTDTGLVATPISHSGGTFLLAALLAGGTVGLHREFDKEAFLEAIADRDVTWTFLVPTMLYRLLEEPLEEYDLTSLENVIYGAAPIRPDRLREALERLGPIFTQFYGQTEVPNLITTLDRRDHARALEDDDDRLLRSAGQPCLLSDVTIVDPDTGEECAPGEEGELLARAPYAFDGYVDRPDETADAFVDGWVRTGDIGRIDEDGYLFLLDRRSDVIVTGGMNVYTAEVERVLGEHPDVADVSVIGVPHEEWGEAVRAVVVPREDSPPVDVDDILEYAGERLAGYKRPKSVEVAAELPTTSIGKIDKATLRDRHWADEDRRIG</sequence>
<dbReference type="InterPro" id="IPR045851">
    <property type="entry name" value="AMP-bd_C_sf"/>
</dbReference>
<keyword evidence="4" id="KW-1185">Reference proteome</keyword>
<evidence type="ECO:0000313" key="4">
    <source>
        <dbReference type="Proteomes" id="UP000324104"/>
    </source>
</evidence>
<dbReference type="InterPro" id="IPR025110">
    <property type="entry name" value="AMP-bd_C"/>
</dbReference>
<dbReference type="InterPro" id="IPR050237">
    <property type="entry name" value="ATP-dep_AMP-bd_enzyme"/>
</dbReference>
<evidence type="ECO:0000259" key="1">
    <source>
        <dbReference type="Pfam" id="PF00501"/>
    </source>
</evidence>
<feature type="domain" description="AMP-dependent synthetase/ligase" evidence="1">
    <location>
        <begin position="50"/>
        <end position="415"/>
    </location>
</feature>
<feature type="domain" description="AMP-binding enzyme C-terminal" evidence="2">
    <location>
        <begin position="466"/>
        <end position="542"/>
    </location>
</feature>
<dbReference type="PANTHER" id="PTHR43767:SF7">
    <property type="entry name" value="MEDIUM_LONG-CHAIN-FATTY-ACID--COA LIGASE FADD8"/>
    <property type="match status" value="1"/>
</dbReference>
<reference evidence="3 4" key="1">
    <citation type="submission" date="2019-08" db="EMBL/GenBank/DDBJ databases">
        <title>Archaea genome.</title>
        <authorList>
            <person name="Kajale S."/>
            <person name="Shouche Y."/>
            <person name="Deshpande N."/>
            <person name="Sharma A."/>
        </authorList>
    </citation>
    <scope>NUCLEOTIDE SEQUENCE [LARGE SCALE GENOMIC DNA]</scope>
    <source>
        <strain evidence="3 4">ESP3B_9</strain>
    </source>
</reference>
<evidence type="ECO:0000313" key="3">
    <source>
        <dbReference type="EMBL" id="TYT60818.1"/>
    </source>
</evidence>
<evidence type="ECO:0000259" key="2">
    <source>
        <dbReference type="Pfam" id="PF13193"/>
    </source>
</evidence>
<dbReference type="InterPro" id="IPR000873">
    <property type="entry name" value="AMP-dep_synth/lig_dom"/>
</dbReference>
<name>A0A5D5AG72_9EURY</name>
<dbReference type="Proteomes" id="UP000324104">
    <property type="component" value="Unassembled WGS sequence"/>
</dbReference>
<comment type="caution">
    <text evidence="3">The sequence shown here is derived from an EMBL/GenBank/DDBJ whole genome shotgun (WGS) entry which is preliminary data.</text>
</comment>
<accession>A0A5D5AG72</accession>
<dbReference type="Gene3D" id="3.30.300.30">
    <property type="match status" value="1"/>
</dbReference>
<dbReference type="SUPFAM" id="SSF56801">
    <property type="entry name" value="Acetyl-CoA synthetase-like"/>
    <property type="match status" value="1"/>
</dbReference>
<dbReference type="Pfam" id="PF13193">
    <property type="entry name" value="AMP-binding_C"/>
    <property type="match status" value="1"/>
</dbReference>
<dbReference type="EMBL" id="VTAW01000029">
    <property type="protein sequence ID" value="TYT60818.1"/>
    <property type="molecule type" value="Genomic_DNA"/>
</dbReference>
<dbReference type="GO" id="GO:0016877">
    <property type="term" value="F:ligase activity, forming carbon-sulfur bonds"/>
    <property type="evidence" value="ECO:0007669"/>
    <property type="project" value="UniProtKB-ARBA"/>
</dbReference>